<evidence type="ECO:0000256" key="2">
    <source>
        <dbReference type="SAM" id="Phobius"/>
    </source>
</evidence>
<sequence>MIYSGTVMVKKDSYTWKIYGLVVVVLCIVPAFLHGQEKDFTTWASAGFKYKVKPAFTLSGKLEWRTKDDLGKTDRWGLDVGGAYSVLPFLKVAAGYEIHYRNRGEAGWKFRHRYHFDGTLSTRVQRLKVSLRERFQHTFDSSGDEFRWRSRVKLAYDIPKCKIEPYASVEMYNGLNRGERFDVQRMRYRGGVVLPLFSDCWEADVFYCRQWESKARKNIVGVACTYSF</sequence>
<organism evidence="3 4">
    <name type="scientific">Bacteroides stercoris</name>
    <dbReference type="NCBI Taxonomy" id="46506"/>
    <lineage>
        <taxon>Bacteria</taxon>
        <taxon>Pseudomonadati</taxon>
        <taxon>Bacteroidota</taxon>
        <taxon>Bacteroidia</taxon>
        <taxon>Bacteroidales</taxon>
        <taxon>Bacteroidaceae</taxon>
        <taxon>Bacteroides</taxon>
    </lineage>
</organism>
<reference evidence="3 4" key="1">
    <citation type="submission" date="2018-08" db="EMBL/GenBank/DDBJ databases">
        <title>A genome reference for cultivated species of the human gut microbiota.</title>
        <authorList>
            <person name="Zou Y."/>
            <person name="Xue W."/>
            <person name="Luo G."/>
        </authorList>
    </citation>
    <scope>NUCLEOTIDE SEQUENCE [LARGE SCALE GENOMIC DNA]</scope>
    <source>
        <strain evidence="3 4">TF03-6</strain>
    </source>
</reference>
<keyword evidence="2" id="KW-0812">Transmembrane</keyword>
<dbReference type="Gene3D" id="2.40.160.40">
    <property type="entry name" value="monomeric porin ompg"/>
    <property type="match status" value="1"/>
</dbReference>
<feature type="transmembrane region" description="Helical" evidence="2">
    <location>
        <begin position="14"/>
        <end position="33"/>
    </location>
</feature>
<dbReference type="InterPro" id="IPR019619">
    <property type="entry name" value="DUF2490"/>
</dbReference>
<keyword evidence="2" id="KW-1133">Transmembrane helix</keyword>
<dbReference type="Proteomes" id="UP000261223">
    <property type="component" value="Unassembled WGS sequence"/>
</dbReference>
<name>A0A3E4UT36_BACSE</name>
<proteinExistence type="predicted"/>
<evidence type="ECO:0000256" key="1">
    <source>
        <dbReference type="ARBA" id="ARBA00022729"/>
    </source>
</evidence>
<keyword evidence="1" id="KW-0732">Signal</keyword>
<evidence type="ECO:0000313" key="3">
    <source>
        <dbReference type="EMBL" id="RGM15811.1"/>
    </source>
</evidence>
<dbReference type="RefSeq" id="WP_117740996.1">
    <property type="nucleotide sequence ID" value="NZ_CAXVMO010000001.1"/>
</dbReference>
<dbReference type="EMBL" id="QSSV01000002">
    <property type="protein sequence ID" value="RGM15811.1"/>
    <property type="molecule type" value="Genomic_DNA"/>
</dbReference>
<dbReference type="InterPro" id="IPR053713">
    <property type="entry name" value="Bact_OM_Channel_sf"/>
</dbReference>
<accession>A0A3E4UT36</accession>
<keyword evidence="2" id="KW-0472">Membrane</keyword>
<dbReference type="AlphaFoldDB" id="A0A3E4UT36"/>
<comment type="caution">
    <text evidence="3">The sequence shown here is derived from an EMBL/GenBank/DDBJ whole genome shotgun (WGS) entry which is preliminary data.</text>
</comment>
<protein>
    <submittedName>
        <fullName evidence="3">DUF2490 domain-containing protein</fullName>
    </submittedName>
</protein>
<gene>
    <name evidence="3" type="ORF">DXC34_01700</name>
</gene>
<evidence type="ECO:0000313" key="4">
    <source>
        <dbReference type="Proteomes" id="UP000261223"/>
    </source>
</evidence>
<dbReference type="Pfam" id="PF10677">
    <property type="entry name" value="DUF2490"/>
    <property type="match status" value="1"/>
</dbReference>